<evidence type="ECO:0000256" key="13">
    <source>
        <dbReference type="ARBA" id="ARBA00058755"/>
    </source>
</evidence>
<keyword evidence="11" id="KW-0539">Nucleus</keyword>
<proteinExistence type="inferred from homology"/>
<protein>
    <recommendedName>
        <fullName evidence="15">Ceramide-binding protein SVF1</fullName>
    </recommendedName>
    <alternativeName>
        <fullName evidence="14">Ceramide-binding protein svf1</fullName>
    </alternativeName>
    <alternativeName>
        <fullName evidence="16">Survival factor 1</fullName>
    </alternativeName>
</protein>
<keyword evidence="9" id="KW-0445">Lipid transport</keyword>
<dbReference type="Pfam" id="PF08622">
    <property type="entry name" value="Svf1"/>
    <property type="match status" value="1"/>
</dbReference>
<evidence type="ECO:0000256" key="8">
    <source>
        <dbReference type="ARBA" id="ARBA00023034"/>
    </source>
</evidence>
<organism evidence="20 21">
    <name type="scientific">Clohesyomyces aquaticus</name>
    <dbReference type="NCBI Taxonomy" id="1231657"/>
    <lineage>
        <taxon>Eukaryota</taxon>
        <taxon>Fungi</taxon>
        <taxon>Dikarya</taxon>
        <taxon>Ascomycota</taxon>
        <taxon>Pezizomycotina</taxon>
        <taxon>Dothideomycetes</taxon>
        <taxon>Pleosporomycetidae</taxon>
        <taxon>Pleosporales</taxon>
        <taxon>Lindgomycetaceae</taxon>
        <taxon>Clohesyomyces</taxon>
    </lineage>
</organism>
<dbReference type="PANTHER" id="PTHR47107">
    <property type="entry name" value="SVF1-LIKE PROTEIN YDR222W-RELATED"/>
    <property type="match status" value="1"/>
</dbReference>
<evidence type="ECO:0000256" key="1">
    <source>
        <dbReference type="ARBA" id="ARBA00004123"/>
    </source>
</evidence>
<dbReference type="GO" id="GO:0005634">
    <property type="term" value="C:nucleus"/>
    <property type="evidence" value="ECO:0007669"/>
    <property type="project" value="UniProtKB-SubCell"/>
</dbReference>
<evidence type="ECO:0000256" key="3">
    <source>
        <dbReference type="ARBA" id="ARBA00004496"/>
    </source>
</evidence>
<dbReference type="GO" id="GO:0006979">
    <property type="term" value="P:response to oxidative stress"/>
    <property type="evidence" value="ECO:0007669"/>
    <property type="project" value="InterPro"/>
</dbReference>
<evidence type="ECO:0000256" key="11">
    <source>
        <dbReference type="ARBA" id="ARBA00023242"/>
    </source>
</evidence>
<evidence type="ECO:0000256" key="9">
    <source>
        <dbReference type="ARBA" id="ARBA00023055"/>
    </source>
</evidence>
<evidence type="ECO:0000256" key="4">
    <source>
        <dbReference type="ARBA" id="ARBA00009069"/>
    </source>
</evidence>
<dbReference type="InterPro" id="IPR051385">
    <property type="entry name" value="Ceramide-binding_SVF1"/>
</dbReference>
<comment type="similarity">
    <text evidence="4">Belongs to the SVF1 family.</text>
</comment>
<accession>A0A1Y2A2L3</accession>
<feature type="domain" description="Svf1-like N-terminal" evidence="18">
    <location>
        <begin position="55"/>
        <end position="212"/>
    </location>
</feature>
<evidence type="ECO:0000256" key="5">
    <source>
        <dbReference type="ARBA" id="ARBA00022448"/>
    </source>
</evidence>
<dbReference type="Pfam" id="PF17187">
    <property type="entry name" value="Svf1_C"/>
    <property type="match status" value="1"/>
</dbReference>
<evidence type="ECO:0000256" key="15">
    <source>
        <dbReference type="ARBA" id="ARBA00073016"/>
    </source>
</evidence>
<dbReference type="Gene3D" id="2.40.370.10">
    <property type="entry name" value="AttH-like domain"/>
    <property type="match status" value="1"/>
</dbReference>
<evidence type="ECO:0000313" key="20">
    <source>
        <dbReference type="EMBL" id="ORY16752.1"/>
    </source>
</evidence>
<dbReference type="InterPro" id="IPR033394">
    <property type="entry name" value="Svf1-like_C"/>
</dbReference>
<evidence type="ECO:0000256" key="6">
    <source>
        <dbReference type="ARBA" id="ARBA00022490"/>
    </source>
</evidence>
<dbReference type="Proteomes" id="UP000193144">
    <property type="component" value="Unassembled WGS sequence"/>
</dbReference>
<dbReference type="STRING" id="1231657.A0A1Y2A2L3"/>
<evidence type="ECO:0000256" key="17">
    <source>
        <dbReference type="SAM" id="MobiDB-lite"/>
    </source>
</evidence>
<dbReference type="OrthoDB" id="2590239at2759"/>
<dbReference type="GO" id="GO:0006869">
    <property type="term" value="P:lipid transport"/>
    <property type="evidence" value="ECO:0007669"/>
    <property type="project" value="UniProtKB-KW"/>
</dbReference>
<evidence type="ECO:0000256" key="16">
    <source>
        <dbReference type="ARBA" id="ARBA00081132"/>
    </source>
</evidence>
<dbReference type="InterPro" id="IPR013931">
    <property type="entry name" value="Svf1-like_N"/>
</dbReference>
<dbReference type="InterPro" id="IPR023374">
    <property type="entry name" value="AttH-like_dom_sf"/>
</dbReference>
<name>A0A1Y2A2L3_9PLEO</name>
<evidence type="ECO:0000259" key="18">
    <source>
        <dbReference type="Pfam" id="PF08622"/>
    </source>
</evidence>
<keyword evidence="10" id="KW-0472">Membrane</keyword>
<evidence type="ECO:0000256" key="14">
    <source>
        <dbReference type="ARBA" id="ARBA00069547"/>
    </source>
</evidence>
<evidence type="ECO:0000256" key="10">
    <source>
        <dbReference type="ARBA" id="ARBA00023136"/>
    </source>
</evidence>
<gene>
    <name evidence="20" type="ORF">BCR34DRAFT_556556</name>
</gene>
<dbReference type="AlphaFoldDB" id="A0A1Y2A2L3"/>
<sequence>MFSWAKQQLANVAGTQEPEYGPTAIQAVGKQEGDPEHTILTKADMKWKTMESTCVETQTFYFTAENGHFGYIQVLYNNIAGLRITCQFNCQVFYPDRKSLWASDPLANHGFDEEQYSFYADGVSVELSEDGSSYTIKSAVNENAMVNVKITRAAPGFVPGKNGTSNYGTDPKAPWGSMRHAFWPRCNVEGAIITKDGEIDVKGRGMLSHALQGMKPHHAAARWNFANFQSPTYSAILMEFTTPTSYGSTVVGVGGVATDGKLLFAGTSAECKHLGKKQDSDNDWPEPTSASYRWEGKTDDGKEASAHLEGELGERLQRVDVMAEVPGFVKVIIASAAGTKPYIYQYSPKMTLEVKEGDEVKKEEGSLYCEATFIC</sequence>
<reference evidence="20 21" key="1">
    <citation type="submission" date="2016-07" db="EMBL/GenBank/DDBJ databases">
        <title>Pervasive Adenine N6-methylation of Active Genes in Fungi.</title>
        <authorList>
            <consortium name="DOE Joint Genome Institute"/>
            <person name="Mondo S.J."/>
            <person name="Dannebaum R.O."/>
            <person name="Kuo R.C."/>
            <person name="Labutti K."/>
            <person name="Haridas S."/>
            <person name="Kuo A."/>
            <person name="Salamov A."/>
            <person name="Ahrendt S.R."/>
            <person name="Lipzen A."/>
            <person name="Sullivan W."/>
            <person name="Andreopoulos W.B."/>
            <person name="Clum A."/>
            <person name="Lindquist E."/>
            <person name="Daum C."/>
            <person name="Ramamoorthy G.K."/>
            <person name="Gryganskyi A."/>
            <person name="Culley D."/>
            <person name="Magnuson J.K."/>
            <person name="James T.Y."/>
            <person name="O'Malley M.A."/>
            <person name="Stajich J.E."/>
            <person name="Spatafora J.W."/>
            <person name="Visel A."/>
            <person name="Grigoriev I.V."/>
        </authorList>
    </citation>
    <scope>NUCLEOTIDE SEQUENCE [LARGE SCALE GENOMIC DNA]</scope>
    <source>
        <strain evidence="20 21">CBS 115471</strain>
    </source>
</reference>
<evidence type="ECO:0000256" key="12">
    <source>
        <dbReference type="ARBA" id="ARBA00046302"/>
    </source>
</evidence>
<keyword evidence="7" id="KW-0256">Endoplasmic reticulum</keyword>
<dbReference type="FunFam" id="2.40.370.10:FF:000001">
    <property type="entry name" value="Survival factor 1"/>
    <property type="match status" value="1"/>
</dbReference>
<keyword evidence="8" id="KW-0333">Golgi apparatus</keyword>
<comment type="subcellular location">
    <subcellularLocation>
        <location evidence="3">Cytoplasm</location>
    </subcellularLocation>
    <subcellularLocation>
        <location evidence="2">Endoplasmic reticulum membrane</location>
        <topology evidence="2">Peripheral membrane protein</topology>
    </subcellularLocation>
    <subcellularLocation>
        <location evidence="12">Golgi apparatus</location>
        <location evidence="12">cis-Golgi network membrane</location>
        <topology evidence="12">Peripheral membrane protein</topology>
    </subcellularLocation>
    <subcellularLocation>
        <location evidence="1">Nucleus</location>
    </subcellularLocation>
</comment>
<dbReference type="EMBL" id="MCFA01000016">
    <property type="protein sequence ID" value="ORY16752.1"/>
    <property type="molecule type" value="Genomic_DNA"/>
</dbReference>
<comment type="function">
    <text evidence="13">Ceramide-binding protein that may transfer ceramides from the endoplasmic reticulum membrane to the cis-Golgi network membrane, and is thereby required for the biosynthesis of complex sphingolipids.</text>
</comment>
<feature type="domain" description="Svf1-like C-terminal" evidence="19">
    <location>
        <begin position="214"/>
        <end position="374"/>
    </location>
</feature>
<evidence type="ECO:0000313" key="21">
    <source>
        <dbReference type="Proteomes" id="UP000193144"/>
    </source>
</evidence>
<evidence type="ECO:0000256" key="7">
    <source>
        <dbReference type="ARBA" id="ARBA00022824"/>
    </source>
</evidence>
<comment type="caution">
    <text evidence="20">The sequence shown here is derived from an EMBL/GenBank/DDBJ whole genome shotgun (WGS) entry which is preliminary data.</text>
</comment>
<dbReference type="SUPFAM" id="SSF159245">
    <property type="entry name" value="AttH-like"/>
    <property type="match status" value="1"/>
</dbReference>
<keyword evidence="5" id="KW-0813">Transport</keyword>
<feature type="region of interest" description="Disordered" evidence="17">
    <location>
        <begin position="275"/>
        <end position="301"/>
    </location>
</feature>
<dbReference type="PANTHER" id="PTHR47107:SF1">
    <property type="entry name" value="CERAMIDE-BINDING PROTEIN SVF1-RELATED"/>
    <property type="match status" value="1"/>
</dbReference>
<evidence type="ECO:0000259" key="19">
    <source>
        <dbReference type="Pfam" id="PF17187"/>
    </source>
</evidence>
<evidence type="ECO:0000256" key="2">
    <source>
        <dbReference type="ARBA" id="ARBA00004406"/>
    </source>
</evidence>
<dbReference type="GO" id="GO:0005789">
    <property type="term" value="C:endoplasmic reticulum membrane"/>
    <property type="evidence" value="ECO:0007669"/>
    <property type="project" value="UniProtKB-SubCell"/>
</dbReference>
<dbReference type="GO" id="GO:0005794">
    <property type="term" value="C:Golgi apparatus"/>
    <property type="evidence" value="ECO:0007669"/>
    <property type="project" value="UniProtKB-SubCell"/>
</dbReference>
<keyword evidence="21" id="KW-1185">Reference proteome</keyword>
<keyword evidence="6" id="KW-0963">Cytoplasm</keyword>